<proteinExistence type="predicted"/>
<reference evidence="3" key="1">
    <citation type="submission" date="2018-07" db="EMBL/GenBank/DDBJ databases">
        <authorList>
            <person name="Peiro R."/>
            <person name="Begona"/>
            <person name="Cbmso G."/>
            <person name="Lopez M."/>
            <person name="Gonzalez S."/>
        </authorList>
    </citation>
    <scope>NUCLEOTIDE SEQUENCE [LARGE SCALE GENOMIC DNA]</scope>
</reference>
<dbReference type="Proteomes" id="UP000254764">
    <property type="component" value="Unassembled WGS sequence"/>
</dbReference>
<name>A0A376AG70_9HYPH</name>
<gene>
    <name evidence="2" type="ORF">RHIZ70_2530</name>
    <name evidence="1" type="ORF">RHIZ70_887</name>
</gene>
<protein>
    <submittedName>
        <fullName evidence="2">Uncharacterized protein</fullName>
    </submittedName>
</protein>
<accession>A0A376AG70</accession>
<reference evidence="2" key="2">
    <citation type="submission" date="2018-07" db="EMBL/GenBank/DDBJ databases">
        <authorList>
            <person name="Quirk P.G."/>
            <person name="Krulwich T.A."/>
        </authorList>
    </citation>
    <scope>NUCLEOTIDE SEQUENCE [LARGE SCALE GENOMIC DNA]</scope>
    <source>
        <strain evidence="2">T2.30D-1.1</strain>
    </source>
</reference>
<keyword evidence="3" id="KW-1185">Reference proteome</keyword>
<dbReference type="EMBL" id="UEYP01000018">
    <property type="protein sequence ID" value="SSC65179.1"/>
    <property type="molecule type" value="Genomic_DNA"/>
</dbReference>
<evidence type="ECO:0000313" key="3">
    <source>
        <dbReference type="Proteomes" id="UP000254764"/>
    </source>
</evidence>
<sequence length="50" mass="5953">MSPKARQIDEAVDRPQKMVRRDVTLDAEPVKQRFLHHYSLAHHRHNLLNP</sequence>
<evidence type="ECO:0000313" key="1">
    <source>
        <dbReference type="EMBL" id="SSC65179.1"/>
    </source>
</evidence>
<evidence type="ECO:0000313" key="2">
    <source>
        <dbReference type="EMBL" id="SSC66822.1"/>
    </source>
</evidence>
<organism evidence="2 3">
    <name type="scientific">Ciceribacter selenitireducens ATCC BAA-1503</name>
    <dbReference type="NCBI Taxonomy" id="1336235"/>
    <lineage>
        <taxon>Bacteria</taxon>
        <taxon>Pseudomonadati</taxon>
        <taxon>Pseudomonadota</taxon>
        <taxon>Alphaproteobacteria</taxon>
        <taxon>Hyphomicrobiales</taxon>
        <taxon>Rhizobiaceae</taxon>
        <taxon>Ciceribacter</taxon>
    </lineage>
</organism>
<dbReference type="AlphaFoldDB" id="A0A376AG70"/>
<dbReference type="EMBL" id="UEYP01000039">
    <property type="protein sequence ID" value="SSC66822.1"/>
    <property type="molecule type" value="Genomic_DNA"/>
</dbReference>